<dbReference type="Proteomes" id="UP001163387">
    <property type="component" value="Chromosome"/>
</dbReference>
<evidence type="ECO:0000313" key="1">
    <source>
        <dbReference type="EMBL" id="BDT02421.1"/>
    </source>
</evidence>
<sequence length="52" mass="6355">MNKEKLLEYYNDKLKQHEKDLEDIRLNERLIANLLMDAKCMIERINKGEFDE</sequence>
<keyword evidence="2" id="KW-1185">Reference proteome</keyword>
<organism evidence="1 2">
    <name type="scientific">Spiroplasma ixodetis</name>
    <dbReference type="NCBI Taxonomy" id="2141"/>
    <lineage>
        <taxon>Bacteria</taxon>
        <taxon>Bacillati</taxon>
        <taxon>Mycoplasmatota</taxon>
        <taxon>Mollicutes</taxon>
        <taxon>Entomoplasmatales</taxon>
        <taxon>Spiroplasmataceae</taxon>
        <taxon>Spiroplasma</taxon>
    </lineage>
</organism>
<evidence type="ECO:0008006" key="3">
    <source>
        <dbReference type="Google" id="ProtNLM"/>
    </source>
</evidence>
<gene>
    <name evidence="1" type="ORF">SHM_00670</name>
</gene>
<dbReference type="RefSeq" id="WP_281748786.1">
    <property type="nucleotide sequence ID" value="NZ_AP026933.1"/>
</dbReference>
<proteinExistence type="predicted"/>
<accession>A0ABM8BRE7</accession>
<evidence type="ECO:0000313" key="2">
    <source>
        <dbReference type="Proteomes" id="UP001163387"/>
    </source>
</evidence>
<dbReference type="EMBL" id="AP026933">
    <property type="protein sequence ID" value="BDT02421.1"/>
    <property type="molecule type" value="Genomic_DNA"/>
</dbReference>
<reference evidence="1 2" key="1">
    <citation type="journal article" date="2022" name="Front. Microbiol.">
        <title>Male-killing mechanisms vary between Spiroplasma species.</title>
        <authorList>
            <person name="Arai H."/>
            <person name="Inoue M."/>
            <person name="Kageyama D."/>
        </authorList>
    </citation>
    <scope>NUCLEOTIDE SEQUENCE [LARGE SCALE GENOMIC DNA]</scope>
    <source>
        <strain evidence="2">sHm</strain>
    </source>
</reference>
<name>A0ABM8BRE7_9MOLU</name>
<protein>
    <recommendedName>
        <fullName evidence="3">Phage protein</fullName>
    </recommendedName>
</protein>